<gene>
    <name evidence="4" type="ordered locus">Spirs_1929</name>
</gene>
<dbReference type="Proteomes" id="UP000002318">
    <property type="component" value="Chromosome"/>
</dbReference>
<evidence type="ECO:0000256" key="1">
    <source>
        <dbReference type="ARBA" id="ARBA00025483"/>
    </source>
</evidence>
<dbReference type="KEGG" id="ssm:Spirs_1929"/>
<feature type="domain" description="Exonuclease" evidence="3">
    <location>
        <begin position="24"/>
        <end position="190"/>
    </location>
</feature>
<reference evidence="4 5" key="1">
    <citation type="journal article" date="2010" name="Stand. Genomic Sci.">
        <title>Complete genome sequence of Spirochaeta smaragdinae type strain (SEBR 4228).</title>
        <authorList>
            <person name="Mavromatis K."/>
            <person name="Yasawong M."/>
            <person name="Chertkov O."/>
            <person name="Lapidus A."/>
            <person name="Lucas S."/>
            <person name="Nolan M."/>
            <person name="Del Rio T.G."/>
            <person name="Tice H."/>
            <person name="Cheng J.F."/>
            <person name="Pitluck S."/>
            <person name="Liolios K."/>
            <person name="Ivanova N."/>
            <person name="Tapia R."/>
            <person name="Han C."/>
            <person name="Bruce D."/>
            <person name="Goodwin L."/>
            <person name="Pati A."/>
            <person name="Chen A."/>
            <person name="Palaniappan K."/>
            <person name="Land M."/>
            <person name="Hauser L."/>
            <person name="Chang Y.J."/>
            <person name="Jeffries C.D."/>
            <person name="Detter J.C."/>
            <person name="Rohde M."/>
            <person name="Brambilla E."/>
            <person name="Spring S."/>
            <person name="Goker M."/>
            <person name="Sikorski J."/>
            <person name="Woyke T."/>
            <person name="Bristow J."/>
            <person name="Eisen J.A."/>
            <person name="Markowitz V."/>
            <person name="Hugenholtz P."/>
            <person name="Klenk H.P."/>
            <person name="Kyrpides N.C."/>
        </authorList>
    </citation>
    <scope>NUCLEOTIDE SEQUENCE [LARGE SCALE GENOMIC DNA]</scope>
    <source>
        <strain evidence="5">DSM 11293 / JCM 15392 / SEBR 4228</strain>
    </source>
</reference>
<name>E1R1B4_SEDSS</name>
<dbReference type="Pfam" id="PF00929">
    <property type="entry name" value="RNase_T"/>
    <property type="match status" value="1"/>
</dbReference>
<dbReference type="GO" id="GO:0008408">
    <property type="term" value="F:3'-5' exonuclease activity"/>
    <property type="evidence" value="ECO:0007669"/>
    <property type="project" value="TreeGrafter"/>
</dbReference>
<sequence length="210" mass="23642">MDQQQSFFDFAAPRLGELLPQNVEFVSFDFETTGLDSFRDRILEIGAVSWRQGKTKETFSSLVRPGIPVPPASTAVHGITDDDLLDAPDEKGALVSFLRFIEGKVAVAHNLPFDYGFLESSVDRLGLSLGDTLFIDTLTLSRRVYPGLPSYALGNLITFLNLFQEDAHRALSDASDCGRLFFRCLDEDKQMLKMTIDELITYSRSRKYKR</sequence>
<evidence type="ECO:0000256" key="2">
    <source>
        <dbReference type="ARBA" id="ARBA00026073"/>
    </source>
</evidence>
<organism evidence="4 5">
    <name type="scientific">Sediminispirochaeta smaragdinae (strain DSM 11293 / JCM 15392 / SEBR 4228)</name>
    <name type="common">Spirochaeta smaragdinae</name>
    <dbReference type="NCBI Taxonomy" id="573413"/>
    <lineage>
        <taxon>Bacteria</taxon>
        <taxon>Pseudomonadati</taxon>
        <taxon>Spirochaetota</taxon>
        <taxon>Spirochaetia</taxon>
        <taxon>Spirochaetales</taxon>
        <taxon>Spirochaetaceae</taxon>
        <taxon>Sediminispirochaeta</taxon>
    </lineage>
</organism>
<dbReference type="InterPro" id="IPR036397">
    <property type="entry name" value="RNaseH_sf"/>
</dbReference>
<dbReference type="GO" id="GO:0003677">
    <property type="term" value="F:DNA binding"/>
    <property type="evidence" value="ECO:0007669"/>
    <property type="project" value="InterPro"/>
</dbReference>
<accession>E1R1B4</accession>
<dbReference type="HOGENOM" id="CLU_047806_7_1_12"/>
<dbReference type="eggNOG" id="COG0847">
    <property type="taxonomic scope" value="Bacteria"/>
</dbReference>
<dbReference type="Gene3D" id="3.30.420.10">
    <property type="entry name" value="Ribonuclease H-like superfamily/Ribonuclease H"/>
    <property type="match status" value="1"/>
</dbReference>
<dbReference type="InterPro" id="IPR012337">
    <property type="entry name" value="RNaseH-like_sf"/>
</dbReference>
<dbReference type="CDD" id="cd06127">
    <property type="entry name" value="DEDDh"/>
    <property type="match status" value="1"/>
</dbReference>
<dbReference type="GO" id="GO:0005829">
    <property type="term" value="C:cytosol"/>
    <property type="evidence" value="ECO:0007669"/>
    <property type="project" value="TreeGrafter"/>
</dbReference>
<keyword evidence="4" id="KW-0548">Nucleotidyltransferase</keyword>
<dbReference type="OrthoDB" id="9804290at2"/>
<dbReference type="SMART" id="SM00479">
    <property type="entry name" value="EXOIII"/>
    <property type="match status" value="1"/>
</dbReference>
<dbReference type="EC" id="2.7.7.7" evidence="4"/>
<evidence type="ECO:0000313" key="4">
    <source>
        <dbReference type="EMBL" id="ADK81055.1"/>
    </source>
</evidence>
<dbReference type="PANTHER" id="PTHR30231:SF41">
    <property type="entry name" value="DNA POLYMERASE III SUBUNIT EPSILON"/>
    <property type="match status" value="1"/>
</dbReference>
<dbReference type="PANTHER" id="PTHR30231">
    <property type="entry name" value="DNA POLYMERASE III SUBUNIT EPSILON"/>
    <property type="match status" value="1"/>
</dbReference>
<dbReference type="RefSeq" id="WP_013254519.1">
    <property type="nucleotide sequence ID" value="NC_014364.1"/>
</dbReference>
<dbReference type="FunFam" id="3.30.420.10:FF:000045">
    <property type="entry name" value="3'-5' exonuclease DinG"/>
    <property type="match status" value="1"/>
</dbReference>
<proteinExistence type="predicted"/>
<evidence type="ECO:0000259" key="3">
    <source>
        <dbReference type="SMART" id="SM00479"/>
    </source>
</evidence>
<dbReference type="EMBL" id="CP002116">
    <property type="protein sequence ID" value="ADK81055.1"/>
    <property type="molecule type" value="Genomic_DNA"/>
</dbReference>
<evidence type="ECO:0000313" key="5">
    <source>
        <dbReference type="Proteomes" id="UP000002318"/>
    </source>
</evidence>
<dbReference type="AlphaFoldDB" id="E1R1B4"/>
<protein>
    <submittedName>
        <fullName evidence="4">DNA polymerase III, epsilon subunit</fullName>
        <ecNumber evidence="4">2.7.7.7</ecNumber>
    </submittedName>
</protein>
<dbReference type="NCBIfam" id="TIGR00573">
    <property type="entry name" value="dnaq"/>
    <property type="match status" value="1"/>
</dbReference>
<keyword evidence="4" id="KW-0808">Transferase</keyword>
<dbReference type="InterPro" id="IPR013520">
    <property type="entry name" value="Ribonucl_H"/>
</dbReference>
<dbReference type="STRING" id="573413.Spirs_1929"/>
<dbReference type="SUPFAM" id="SSF53098">
    <property type="entry name" value="Ribonuclease H-like"/>
    <property type="match status" value="1"/>
</dbReference>
<dbReference type="GO" id="GO:0045004">
    <property type="term" value="P:DNA replication proofreading"/>
    <property type="evidence" value="ECO:0007669"/>
    <property type="project" value="TreeGrafter"/>
</dbReference>
<comment type="function">
    <text evidence="1">DNA polymerase III is a complex, multichain enzyme responsible for most of the replicative synthesis in bacteria. The epsilon subunit contain the editing function and is a proofreading 3'-5' exonuclease.</text>
</comment>
<keyword evidence="5" id="KW-1185">Reference proteome</keyword>
<dbReference type="InterPro" id="IPR006054">
    <property type="entry name" value="DnaQ"/>
</dbReference>
<comment type="subunit">
    <text evidence="2">DNA polymerase III contains a core (composed of alpha, epsilon and theta chains) that associates with a tau subunit. This core dimerizes to form the POLIII' complex. PolIII' associates with the gamma complex (composed of gamma, delta, delta', psi and chi chains) and with the beta chain to form the complete DNA polymerase III complex.</text>
</comment>
<dbReference type="GO" id="GO:0003887">
    <property type="term" value="F:DNA-directed DNA polymerase activity"/>
    <property type="evidence" value="ECO:0007669"/>
    <property type="project" value="UniProtKB-EC"/>
</dbReference>